<organism evidence="1 2">
    <name type="scientific">Dallia pectoralis</name>
    <name type="common">Alaska blackfish</name>
    <dbReference type="NCBI Taxonomy" id="75939"/>
    <lineage>
        <taxon>Eukaryota</taxon>
        <taxon>Metazoa</taxon>
        <taxon>Chordata</taxon>
        <taxon>Craniata</taxon>
        <taxon>Vertebrata</taxon>
        <taxon>Euteleostomi</taxon>
        <taxon>Actinopterygii</taxon>
        <taxon>Neopterygii</taxon>
        <taxon>Teleostei</taxon>
        <taxon>Protacanthopterygii</taxon>
        <taxon>Esociformes</taxon>
        <taxon>Umbridae</taxon>
        <taxon>Dallia</taxon>
    </lineage>
</organism>
<reference evidence="1" key="1">
    <citation type="submission" date="2021-05" db="EMBL/GenBank/DDBJ databases">
        <authorList>
            <person name="Pan Q."/>
            <person name="Jouanno E."/>
            <person name="Zahm M."/>
            <person name="Klopp C."/>
            <person name="Cabau C."/>
            <person name="Louis A."/>
            <person name="Berthelot C."/>
            <person name="Parey E."/>
            <person name="Roest Crollius H."/>
            <person name="Montfort J."/>
            <person name="Robinson-Rechavi M."/>
            <person name="Bouchez O."/>
            <person name="Lampietro C."/>
            <person name="Lopez Roques C."/>
            <person name="Donnadieu C."/>
            <person name="Postlethwait J."/>
            <person name="Bobe J."/>
            <person name="Dillon D."/>
            <person name="Chandos A."/>
            <person name="von Hippel F."/>
            <person name="Guiguen Y."/>
        </authorList>
    </citation>
    <scope>NUCLEOTIDE SEQUENCE</scope>
    <source>
        <strain evidence="1">YG-Jan2019</strain>
    </source>
</reference>
<comment type="caution">
    <text evidence="1">The sequence shown here is derived from an EMBL/GenBank/DDBJ whole genome shotgun (WGS) entry which is preliminary data.</text>
</comment>
<name>A0ACC2FD95_DALPE</name>
<proteinExistence type="predicted"/>
<sequence>MKLSVSRMAELAGFPSRHSARSKGKMMGVSTSSSAGTQPNDVNKDGGALLPLATVAVKPPKFNGQGKWKVFFTQFELLANAGRWSDETKALQLALCLTEEASECLLTLAPGGRADYRALVEALGDRFGSDSQPNTLRIELGNRKTLPGPVVVVGRTTVGDFCNIRIKVEGVECLALVDTGSTVTLVRPDILPSGVRVEQTDVQLRTVTGELAPMLGKCRLSVTVGGKTVLCSMWVAAVQDPCILGMDFLKNCGAQLDLAAGTLRLLGGLTVGMLPSGGLAGNREDIPVVPSQQLSPAATPFTPLISTSTGSLGAQNTQAPSPKLTRSGGEKNIKAVEAVWL</sequence>
<keyword evidence="2" id="KW-1185">Reference proteome</keyword>
<gene>
    <name evidence="1" type="ORF">DPEC_G00303910</name>
</gene>
<dbReference type="EMBL" id="CM055756">
    <property type="protein sequence ID" value="KAJ7989378.1"/>
    <property type="molecule type" value="Genomic_DNA"/>
</dbReference>
<dbReference type="Proteomes" id="UP001157502">
    <property type="component" value="Chromosome 29"/>
</dbReference>
<protein>
    <submittedName>
        <fullName evidence="1">Uncharacterized protein</fullName>
    </submittedName>
</protein>
<evidence type="ECO:0000313" key="2">
    <source>
        <dbReference type="Proteomes" id="UP001157502"/>
    </source>
</evidence>
<evidence type="ECO:0000313" key="1">
    <source>
        <dbReference type="EMBL" id="KAJ7989378.1"/>
    </source>
</evidence>
<accession>A0ACC2FD95</accession>